<dbReference type="InterPro" id="IPR036322">
    <property type="entry name" value="WD40_repeat_dom_sf"/>
</dbReference>
<dbReference type="InterPro" id="IPR058543">
    <property type="entry name" value="Beta-prop_RSE1/DDB1/CPSF1_2nd"/>
</dbReference>
<name>A0A7D9D6C2_PARCT</name>
<evidence type="ECO:0000313" key="7">
    <source>
        <dbReference type="EMBL" id="CAB3977921.1"/>
    </source>
</evidence>
<proteinExistence type="inferred from homology"/>
<keyword evidence="8" id="KW-1185">Reference proteome</keyword>
<dbReference type="Pfam" id="PF10433">
    <property type="entry name" value="Beta-prop_RSE1_1st"/>
    <property type="match status" value="1"/>
</dbReference>
<comment type="subcellular location">
    <subcellularLocation>
        <location evidence="1">Nucleus</location>
    </subcellularLocation>
</comment>
<dbReference type="Gene3D" id="2.130.10.10">
    <property type="entry name" value="YVTN repeat-like/Quinoprotein amine dehydrogenase"/>
    <property type="match status" value="3"/>
</dbReference>
<dbReference type="InterPro" id="IPR050358">
    <property type="entry name" value="RSE1/DDB1/CFT1"/>
</dbReference>
<dbReference type="Gene3D" id="1.10.150.910">
    <property type="match status" value="1"/>
</dbReference>
<comment type="similarity">
    <text evidence="2">Belongs to the DDB1 family.</text>
</comment>
<dbReference type="GO" id="GO:0003676">
    <property type="term" value="F:nucleic acid binding"/>
    <property type="evidence" value="ECO:0007669"/>
    <property type="project" value="InterPro"/>
</dbReference>
<evidence type="ECO:0000259" key="4">
    <source>
        <dbReference type="Pfam" id="PF03178"/>
    </source>
</evidence>
<dbReference type="Proteomes" id="UP001152795">
    <property type="component" value="Unassembled WGS sequence"/>
</dbReference>
<comment type="caution">
    <text evidence="7">The sequence shown here is derived from an EMBL/GenBank/DDBJ whole genome shotgun (WGS) entry which is preliminary data.</text>
</comment>
<dbReference type="FunFam" id="2.130.10.10:FF:000070">
    <property type="entry name" value="DNA damage-binding protein 1"/>
    <property type="match status" value="1"/>
</dbReference>
<dbReference type="InterPro" id="IPR018846">
    <property type="entry name" value="Beta-prop_RSE1/DDB1/CPSF1_1st"/>
</dbReference>
<dbReference type="Pfam" id="PF03178">
    <property type="entry name" value="CPSF_A"/>
    <property type="match status" value="1"/>
</dbReference>
<evidence type="ECO:0000256" key="2">
    <source>
        <dbReference type="ARBA" id="ARBA00007453"/>
    </source>
</evidence>
<dbReference type="OrthoDB" id="433457at2759"/>
<feature type="domain" description="RSE1/DDB1/CPSF1 C-terminal" evidence="4">
    <location>
        <begin position="791"/>
        <end position="1100"/>
    </location>
</feature>
<dbReference type="PANTHER" id="PTHR10644">
    <property type="entry name" value="DNA REPAIR/RNA PROCESSING CPSF FAMILY"/>
    <property type="match status" value="1"/>
</dbReference>
<sequence length="1140" mass="126092">MAYNYVVTAQKPTAVSAAVVGHFTGEKDLNLIIAKNTRLEIHLVTPEGLKPLLDVGIYGKLACMHLFRPKGESQDLLFILTCRYRAFILSYRPGSGDIITRAYGDVQDKIGRPSDTGLTAIIDPECRIIGLRLYDGLFKVILLELDSSKELKAFNIRFEELDVIDIKFLHGCANPTIAFIYQDPHGRHVKTNEISLKDKEFSNIPWQQENIEVEAFMIIAVPKPLGGVIIIGQESITYHNGRQYRAIAPATLKQSTATCYGQIDPNGSRYLLGDLEGMLFMLLLEQHEVNGIMEIKDLKLEALGEVSIPHCLAYLDNGVVFVGSALGDSQLVKLSTKADKHGSYVQVMESFTNLGPILDMAVVDLERQGQGQLVTCSGASKEGSLKIIRNGIGIHENATVDLAGIMGIWALKISDPDSEYDDTLVLSFVGQTRILTLSGEEVEETEIDGFVDDEQTYYSGNVCNKKIVQVTSSSIRLVSCDSLKLVCEWRPPNSKTISVVSCNKKQIVTAVGKDLFYLEFQDENINQICTTTLEHEVACLDISLPQNPDEKSTLLVVGLWTDISLRVLKLPNMDQVCVENLGGEIIPRSVLTAMFEGIKYLLCALGDGTFFYFMMDNSGLLSEKKKVTLGTQPAALKTFRSLSTVNVFACSDRPTVIYSSNHKLVFSNVNLKEVGCMCPLNTQGYPQSLALSNANSLTIGTIDEIQKLHIRTVPLAESPRRIAYQESTQSFGVVTVRTELQDSCSSDSRPLRNSASLTAHNVTKSIIGAIASTGSTQPDGITFGNDVECGSFLIIDQHTFEVTHAHHLKEMESPVSLISCTLTNDSHQYYCVGTAFVHPEEAEPKSGRLILFHLDDGKLTQVAEREVKGAVYSLVEFNGKIVAGINSTVSVFEWTSESELKVECSFHNTVLALYLKCKGDFILVGDLMRSVRLLLYKPVEGSLEEIALDYSPNWMMAIEILDDETFLGSENSFNLFTVQKDSGSTTEDERATLQDIGKYHLGESVNVFRHGSLVMEHLGETSNPFQGTVLYGSVTGAIGIIGQITHDLYEFLLQLQTQMNKVIKSVGKIDHSFWRSFSTERKIEEAKGFIDGDLVESFLDLPRAQMEEVASNLQIEEEGMKRQATVEDLVKLVEDLTRIH</sequence>
<feature type="domain" description="RSE1/DDB1/CPSF1 second beta-propeller" evidence="6">
    <location>
        <begin position="395"/>
        <end position="702"/>
    </location>
</feature>
<accession>A0A7D9D6C2</accession>
<gene>
    <name evidence="7" type="ORF">PACLA_8A032767</name>
</gene>
<dbReference type="InterPro" id="IPR015943">
    <property type="entry name" value="WD40/YVTN_repeat-like_dom_sf"/>
</dbReference>
<dbReference type="SUPFAM" id="SSF50978">
    <property type="entry name" value="WD40 repeat-like"/>
    <property type="match status" value="1"/>
</dbReference>
<evidence type="ECO:0000256" key="3">
    <source>
        <dbReference type="ARBA" id="ARBA00023242"/>
    </source>
</evidence>
<dbReference type="AlphaFoldDB" id="A0A7D9D6C2"/>
<evidence type="ECO:0000256" key="1">
    <source>
        <dbReference type="ARBA" id="ARBA00004123"/>
    </source>
</evidence>
<dbReference type="FunFam" id="1.10.150.910:FF:000003">
    <property type="entry name" value="DNA damage-binding protein 1a"/>
    <property type="match status" value="1"/>
</dbReference>
<keyword evidence="3" id="KW-0539">Nucleus</keyword>
<organism evidence="7 8">
    <name type="scientific">Paramuricea clavata</name>
    <name type="common">Red gorgonian</name>
    <name type="synonym">Violescent sea-whip</name>
    <dbReference type="NCBI Taxonomy" id="317549"/>
    <lineage>
        <taxon>Eukaryota</taxon>
        <taxon>Metazoa</taxon>
        <taxon>Cnidaria</taxon>
        <taxon>Anthozoa</taxon>
        <taxon>Octocorallia</taxon>
        <taxon>Malacalcyonacea</taxon>
        <taxon>Plexauridae</taxon>
        <taxon>Paramuricea</taxon>
    </lineage>
</organism>
<dbReference type="EMBL" id="CACRXK020000079">
    <property type="protein sequence ID" value="CAB3977921.1"/>
    <property type="molecule type" value="Genomic_DNA"/>
</dbReference>
<feature type="domain" description="RSE1/DDB1/CPSF1 first beta-propeller" evidence="5">
    <location>
        <begin position="15"/>
        <end position="351"/>
    </location>
</feature>
<reference evidence="7" key="1">
    <citation type="submission" date="2020-04" db="EMBL/GenBank/DDBJ databases">
        <authorList>
            <person name="Alioto T."/>
            <person name="Alioto T."/>
            <person name="Gomez Garrido J."/>
        </authorList>
    </citation>
    <scope>NUCLEOTIDE SEQUENCE</scope>
    <source>
        <strain evidence="7">A484AB</strain>
    </source>
</reference>
<evidence type="ECO:0000259" key="6">
    <source>
        <dbReference type="Pfam" id="PF23726"/>
    </source>
</evidence>
<dbReference type="GO" id="GO:0005634">
    <property type="term" value="C:nucleus"/>
    <property type="evidence" value="ECO:0007669"/>
    <property type="project" value="UniProtKB-SubCell"/>
</dbReference>
<dbReference type="InterPro" id="IPR004871">
    <property type="entry name" value="RSE1/DDB1/CPSF1_C"/>
</dbReference>
<dbReference type="Pfam" id="PF23726">
    <property type="entry name" value="Beta-prop_RSE1_2nd"/>
    <property type="match status" value="1"/>
</dbReference>
<evidence type="ECO:0000313" key="8">
    <source>
        <dbReference type="Proteomes" id="UP001152795"/>
    </source>
</evidence>
<evidence type="ECO:0000259" key="5">
    <source>
        <dbReference type="Pfam" id="PF10433"/>
    </source>
</evidence>
<protein>
    <submittedName>
        <fullName evidence="7">DNA damage-binding 1</fullName>
    </submittedName>
</protein>
<dbReference type="FunFam" id="2.130.10.10:FF:000081">
    <property type="entry name" value="DNA damage-binding protein 1"/>
    <property type="match status" value="1"/>
</dbReference>